<geneLocation type="chloroplast" evidence="16"/>
<evidence type="ECO:0000256" key="4">
    <source>
        <dbReference type="ARBA" id="ARBA00022679"/>
    </source>
</evidence>
<dbReference type="InterPro" id="IPR007644">
    <property type="entry name" value="RNA_pol_bsu_protrusion"/>
</dbReference>
<dbReference type="Gene3D" id="3.90.1100.10">
    <property type="match status" value="1"/>
</dbReference>
<keyword evidence="3 8" id="KW-0240">DNA-directed RNA polymerase</keyword>
<evidence type="ECO:0000256" key="10">
    <source>
        <dbReference type="RuleBase" id="RU363031"/>
    </source>
</evidence>
<dbReference type="EC" id="2.7.7.6" evidence="8"/>
<evidence type="ECO:0000313" key="16">
    <source>
        <dbReference type="EMBL" id="ANI25790.1"/>
    </source>
</evidence>
<dbReference type="HAMAP" id="MF_01321">
    <property type="entry name" value="RNApol_bact_RpoB"/>
    <property type="match status" value="1"/>
</dbReference>
<dbReference type="InterPro" id="IPR037034">
    <property type="entry name" value="RNA_pol_Rpb2_2_sf"/>
</dbReference>
<evidence type="ECO:0000256" key="5">
    <source>
        <dbReference type="ARBA" id="ARBA00022695"/>
    </source>
</evidence>
<comment type="subunit">
    <text evidence="8 10">In plastids the minimal PEP RNA polymerase catalytic core is composed of four subunits: alpha, beta, beta', and beta''. When a (nuclear-encoded) sigma factor is associated with the core the holoenzyme is formed, which can initiate transcription.</text>
</comment>
<dbReference type="InterPro" id="IPR037033">
    <property type="entry name" value="DNA-dir_RNAP_su2_hyb_sf"/>
</dbReference>
<dbReference type="PANTHER" id="PTHR20856">
    <property type="entry name" value="DNA-DIRECTED RNA POLYMERASE I SUBUNIT 2"/>
    <property type="match status" value="1"/>
</dbReference>
<evidence type="ECO:0000256" key="7">
    <source>
        <dbReference type="ARBA" id="ARBA00048552"/>
    </source>
</evidence>
<dbReference type="InterPro" id="IPR007641">
    <property type="entry name" value="RNA_pol_Rpb2_7"/>
</dbReference>
<dbReference type="CDD" id="cd00653">
    <property type="entry name" value="RNA_pol_B_RPB2"/>
    <property type="match status" value="1"/>
</dbReference>
<keyword evidence="16" id="KW-0150">Chloroplast</keyword>
<evidence type="ECO:0000256" key="9">
    <source>
        <dbReference type="RuleBase" id="RU000434"/>
    </source>
</evidence>
<evidence type="ECO:0000259" key="15">
    <source>
        <dbReference type="Pfam" id="PF04565"/>
    </source>
</evidence>
<evidence type="ECO:0000256" key="2">
    <source>
        <dbReference type="ARBA" id="ARBA00006835"/>
    </source>
</evidence>
<dbReference type="GO" id="GO:0000428">
    <property type="term" value="C:DNA-directed RNA polymerase complex"/>
    <property type="evidence" value="ECO:0007669"/>
    <property type="project" value="UniProtKB-KW"/>
</dbReference>
<evidence type="ECO:0000256" key="6">
    <source>
        <dbReference type="ARBA" id="ARBA00023163"/>
    </source>
</evidence>
<dbReference type="NCBIfam" id="NF001616">
    <property type="entry name" value="PRK00405.1"/>
    <property type="match status" value="1"/>
</dbReference>
<dbReference type="Pfam" id="PF00562">
    <property type="entry name" value="RNA_pol_Rpb2_6"/>
    <property type="match status" value="1"/>
</dbReference>
<evidence type="ECO:0000256" key="1">
    <source>
        <dbReference type="ARBA" id="ARBA00004026"/>
    </source>
</evidence>
<dbReference type="GO" id="GO:0003899">
    <property type="term" value="F:DNA-directed RNA polymerase activity"/>
    <property type="evidence" value="ECO:0007669"/>
    <property type="project" value="UniProtKB-UniRule"/>
</dbReference>
<dbReference type="Gene3D" id="3.90.1110.10">
    <property type="entry name" value="RNA polymerase Rpb2, domain 2"/>
    <property type="match status" value="1"/>
</dbReference>
<dbReference type="InterPro" id="IPR015712">
    <property type="entry name" value="DNA-dir_RNA_pol_su2"/>
</dbReference>
<dbReference type="Pfam" id="PF04563">
    <property type="entry name" value="RNA_pol_Rpb2_1"/>
    <property type="match status" value="1"/>
</dbReference>
<keyword evidence="6 8" id="KW-0804">Transcription</keyword>
<dbReference type="AlphaFoldDB" id="A0A191T5W7"/>
<dbReference type="GO" id="GO:0009507">
    <property type="term" value="C:chloroplast"/>
    <property type="evidence" value="ECO:0007669"/>
    <property type="project" value="UniProtKB-SubCell"/>
</dbReference>
<proteinExistence type="inferred from homology"/>
<organism evidence="16">
    <name type="scientific">Closterium baillyanum</name>
    <dbReference type="NCBI Taxonomy" id="1416941"/>
    <lineage>
        <taxon>Eukaryota</taxon>
        <taxon>Viridiplantae</taxon>
        <taxon>Streptophyta</taxon>
        <taxon>Zygnematophyceae</taxon>
        <taxon>Zygnematophycidae</taxon>
        <taxon>Desmidiales</taxon>
        <taxon>Closteriaceae</taxon>
        <taxon>Closterium</taxon>
    </lineage>
</organism>
<dbReference type="SUPFAM" id="SSF64484">
    <property type="entry name" value="beta and beta-prime subunits of DNA dependent RNA-polymerase"/>
    <property type="match status" value="1"/>
</dbReference>
<comment type="function">
    <text evidence="1 8 10">DNA-dependent RNA polymerase catalyzes the transcription of DNA into RNA using the four ribonucleoside triphosphates as substrates.</text>
</comment>
<feature type="domain" description="RNA polymerase Rpb2" evidence="13">
    <location>
        <begin position="129"/>
        <end position="312"/>
    </location>
</feature>
<dbReference type="RefSeq" id="YP_009256774.1">
    <property type="nucleotide sequence ID" value="NC_030314.1"/>
</dbReference>
<dbReference type="InterPro" id="IPR007121">
    <property type="entry name" value="RNA_pol_bsu_CS"/>
</dbReference>
<feature type="domain" description="RNA polymerase Rpb2" evidence="12">
    <location>
        <begin position="976"/>
        <end position="1048"/>
    </location>
</feature>
<dbReference type="InterPro" id="IPR014724">
    <property type="entry name" value="RNA_pol_RPB2_OB-fold"/>
</dbReference>
<dbReference type="Gene3D" id="3.90.1800.10">
    <property type="entry name" value="RNA polymerase alpha subunit dimerisation domain"/>
    <property type="match status" value="1"/>
</dbReference>
<dbReference type="InterPro" id="IPR007642">
    <property type="entry name" value="RNA_pol_Rpb2_2"/>
</dbReference>
<feature type="domain" description="RNA polymerase Rpb2" evidence="15">
    <location>
        <begin position="374"/>
        <end position="442"/>
    </location>
</feature>
<dbReference type="Gene3D" id="2.40.270.10">
    <property type="entry name" value="DNA-directed RNA polymerase, subunit 2, domain 6"/>
    <property type="match status" value="1"/>
</dbReference>
<reference evidence="16" key="1">
    <citation type="journal article" date="2016" name="Front. Plant Sci.">
        <title>Comparative Chloroplast Genome Analyses of Streptophyte Green Algae Uncover Major Structural Alterations in the Klebsormidiophyceae, Coleochaetophyceae and Zygnematophyceae.</title>
        <authorList>
            <person name="Lemieux C."/>
            <person name="Otis C."/>
            <person name="Turmel M."/>
        </authorList>
    </citation>
    <scope>NUCLEOTIDE SEQUENCE</scope>
</reference>
<feature type="domain" description="RNA polymerase beta subunit protrusion" evidence="14">
    <location>
        <begin position="17"/>
        <end position="358"/>
    </location>
</feature>
<dbReference type="GeneID" id="27986672"/>
<evidence type="ECO:0000259" key="13">
    <source>
        <dbReference type="Pfam" id="PF04561"/>
    </source>
</evidence>
<dbReference type="GO" id="GO:0003677">
    <property type="term" value="F:DNA binding"/>
    <property type="evidence" value="ECO:0007669"/>
    <property type="project" value="UniProtKB-UniRule"/>
</dbReference>
<dbReference type="Gene3D" id="2.30.150.10">
    <property type="entry name" value="DNA-directed RNA polymerase, beta subunit, external 1 domain"/>
    <property type="match status" value="1"/>
</dbReference>
<evidence type="ECO:0000256" key="8">
    <source>
        <dbReference type="HAMAP-Rule" id="MF_01321"/>
    </source>
</evidence>
<keyword evidence="5 8" id="KW-0548">Nucleotidyltransferase</keyword>
<comment type="catalytic activity">
    <reaction evidence="7 8 10">
        <text>RNA(n) + a ribonucleoside 5'-triphosphate = RNA(n+1) + diphosphate</text>
        <dbReference type="Rhea" id="RHEA:21248"/>
        <dbReference type="Rhea" id="RHEA-COMP:14527"/>
        <dbReference type="Rhea" id="RHEA-COMP:17342"/>
        <dbReference type="ChEBI" id="CHEBI:33019"/>
        <dbReference type="ChEBI" id="CHEBI:61557"/>
        <dbReference type="ChEBI" id="CHEBI:140395"/>
        <dbReference type="EC" id="2.7.7.6"/>
    </reaction>
</comment>
<protein>
    <recommendedName>
        <fullName evidence="8">DNA-directed RNA polymerase subunit beta</fullName>
        <ecNumber evidence="8">2.7.7.6</ecNumber>
    </recommendedName>
    <alternativeName>
        <fullName evidence="8">PEP</fullName>
    </alternativeName>
    <alternativeName>
        <fullName evidence="8">Plastid-encoded RNA polymerase subunit beta</fullName>
        <shortName evidence="8">RNA polymerase subunit beta</shortName>
    </alternativeName>
</protein>
<dbReference type="Gene3D" id="2.40.50.100">
    <property type="match status" value="1"/>
</dbReference>
<dbReference type="Pfam" id="PF04560">
    <property type="entry name" value="RNA_pol_Rpb2_7"/>
    <property type="match status" value="1"/>
</dbReference>
<dbReference type="InterPro" id="IPR042107">
    <property type="entry name" value="DNA-dir_RNA_pol_bsu_ext_1_sf"/>
</dbReference>
<keyword evidence="4 8" id="KW-0808">Transferase</keyword>
<dbReference type="Pfam" id="PF04561">
    <property type="entry name" value="RNA_pol_Rpb2_2"/>
    <property type="match status" value="1"/>
</dbReference>
<sequence>MSNLDRNMNMFVLPDFLQIQIESFRRFLENCIFEELNKFPIIKDSAKDIEFKLLTEKYLLSEPILTEREAVYKSATYASDLYVPVQLTHLKDGQSRIQTVCLGSLPLMTPRGTFVINGVSWTIVNQILRNPGIYYTLNRDGMYTATILCLDSDKRLRLEMDKKGRLSVRVNNRHRVTLVLLLVALGLEINDIPDWLKSRTKRLDELLDALKHKRERELELLYLYKQFPGPKKSKPKPNPLIISEQIQHWCANIYQLGSVGRLNINRRLNISIPEQNQYLLPQDLIAAADLLVKISSGMGHIDDIDHLKNKHVNSVADMLRKHLRVSIVDLQAQVKRSMRRAASSKRVLSPRSLMVSHPFTHMFNQFFGSHELIQFLDQTNPLAEMAHKRKLSLLGPGGLTRRTASFRTRDIHPSHYGRICTIETSEGMNAGVIPSLSTCARVSYQGIIENPLHKICGPLTKQHTIYVSAGIDERLRIGTNNRLAIGQIWQERNTSIQYQQEFISTSWDQINLRSILPIQYFAIGASLIPFLEHNDATRTLMGSSMQRQAVPLIKPEKPIVGTGIESHVGLDSGTVLTALEDGHVQYVDGKEIVLLNKEKKKVSSKLIRYERSNNGTCIHQKPIVNMGAPVRRGQLLADGAATVGGELALGKNVLVAYMPWEGYNFEDAVLISDRLVHEDVYTSIHIERHEISVQETSEGVEILTRDIPHLDKHLLRHLDSRGVVSIGAWVEAGDVLVGKLAPLESEHLLRSPEGKLLQAIFGVQAITTRESCLKLPQGGRGRVLDVRWVEQQSNFTASIHVYVLQKRKIQVGDKVAGRHGNKGVVSRILPQADMPYMQDGTPIDMVLSPLGVPSRMNVGQLFECLLGLAGSWLNKHYRIMPFDERYEREASRKLVFSELYHARETSGYPWLFEPNSPGKSCLFDGRTGEIFDQPITVGKPYIMKLIHQVDEKIHARASGPYALVTQQPLRGRSNRGGQRIGEMEVWAFEGFGAAYMLQEMLTIKSDHVIGRSKVLGAIVAKEPIPKPIDPPDSFRLLIRELRCLGINIGHTIVSGDNLLLDKKQI</sequence>
<dbReference type="GO" id="GO:0006351">
    <property type="term" value="P:DNA-templated transcription"/>
    <property type="evidence" value="ECO:0007669"/>
    <property type="project" value="UniProtKB-UniRule"/>
</dbReference>
<dbReference type="EMBL" id="KU646494">
    <property type="protein sequence ID" value="ANI25790.1"/>
    <property type="molecule type" value="Genomic_DNA"/>
</dbReference>
<feature type="domain" description="DNA-directed RNA polymerase subunit 2 hybrid-binding" evidence="11">
    <location>
        <begin position="580"/>
        <end position="973"/>
    </location>
</feature>
<keyword evidence="16" id="KW-0934">Plastid</keyword>
<gene>
    <name evidence="8 16" type="primary">rpoB</name>
</gene>
<accession>A0A191T5W7</accession>
<evidence type="ECO:0000256" key="3">
    <source>
        <dbReference type="ARBA" id="ARBA00022478"/>
    </source>
</evidence>
<comment type="subcellular location">
    <subcellularLocation>
        <location evidence="8">Plastid</location>
        <location evidence="8">Chloroplast</location>
    </subcellularLocation>
</comment>
<dbReference type="GO" id="GO:0032549">
    <property type="term" value="F:ribonucleoside binding"/>
    <property type="evidence" value="ECO:0007669"/>
    <property type="project" value="InterPro"/>
</dbReference>
<dbReference type="InterPro" id="IPR007120">
    <property type="entry name" value="DNA-dir_RNAP_su2_dom"/>
</dbReference>
<dbReference type="InterPro" id="IPR010243">
    <property type="entry name" value="RNA_pol_bsu_bac"/>
</dbReference>
<evidence type="ECO:0000259" key="11">
    <source>
        <dbReference type="Pfam" id="PF00562"/>
    </source>
</evidence>
<name>A0A191T5W7_9VIRI</name>
<dbReference type="Pfam" id="PF04565">
    <property type="entry name" value="RNA_pol_Rpb2_3"/>
    <property type="match status" value="1"/>
</dbReference>
<dbReference type="PROSITE" id="PS01166">
    <property type="entry name" value="RNA_POL_BETA"/>
    <property type="match status" value="1"/>
</dbReference>
<comment type="similarity">
    <text evidence="2 8 9">Belongs to the RNA polymerase beta chain family.</text>
</comment>
<dbReference type="InterPro" id="IPR007645">
    <property type="entry name" value="RNA_pol_Rpb2_3"/>
</dbReference>
<dbReference type="Gene3D" id="2.40.50.150">
    <property type="match status" value="1"/>
</dbReference>
<evidence type="ECO:0000259" key="12">
    <source>
        <dbReference type="Pfam" id="PF04560"/>
    </source>
</evidence>
<evidence type="ECO:0000259" key="14">
    <source>
        <dbReference type="Pfam" id="PF04563"/>
    </source>
</evidence>